<comment type="caution">
    <text evidence="2">The sequence shown here is derived from an EMBL/GenBank/DDBJ whole genome shotgun (WGS) entry which is preliminary data.</text>
</comment>
<protein>
    <submittedName>
        <fullName evidence="2">Uncharacterized protein</fullName>
    </submittedName>
</protein>
<feature type="region of interest" description="Disordered" evidence="1">
    <location>
        <begin position="50"/>
        <end position="86"/>
    </location>
</feature>
<keyword evidence="3" id="KW-1185">Reference proteome</keyword>
<sequence length="268" mass="28733">METDEYVQHQQSIEEDLEHLNGSTRPVFQSIAYDPTALMELQSIPSMIPERSSPGAPYPPNGVSIDAIPSSQNVGDSTTPTSRTGEGAAVLHGLTPIPILLPPANGEHRASSITSVATGGSDGSRPKESGSLSVSSVASALLPESASSGSSIPTTLAVPGTQPAGITPGKADHDRPISLIPCSPQTEHRFISETPLEYRNAIIKELKMDPKSYNESVVMEMVWKVEGSDWTRDQKRVTVAHCLTIARGFRRHPVVLVLESLRQKLTKP</sequence>
<evidence type="ECO:0000313" key="2">
    <source>
        <dbReference type="EMBL" id="KAG0312340.1"/>
    </source>
</evidence>
<feature type="region of interest" description="Disordered" evidence="1">
    <location>
        <begin position="144"/>
        <end position="175"/>
    </location>
</feature>
<dbReference type="OrthoDB" id="17307at2759"/>
<dbReference type="AlphaFoldDB" id="A0A9P6R6K3"/>
<feature type="region of interest" description="Disordered" evidence="1">
    <location>
        <begin position="101"/>
        <end position="132"/>
    </location>
</feature>
<gene>
    <name evidence="2" type="ORF">BGZ97_011275</name>
</gene>
<dbReference type="Proteomes" id="UP000823405">
    <property type="component" value="Unassembled WGS sequence"/>
</dbReference>
<accession>A0A9P6R6K3</accession>
<reference evidence="2" key="1">
    <citation type="journal article" date="2020" name="Fungal Divers.">
        <title>Resolving the Mortierellaceae phylogeny through synthesis of multi-gene phylogenetics and phylogenomics.</title>
        <authorList>
            <person name="Vandepol N."/>
            <person name="Liber J."/>
            <person name="Desiro A."/>
            <person name="Na H."/>
            <person name="Kennedy M."/>
            <person name="Barry K."/>
            <person name="Grigoriev I.V."/>
            <person name="Miller A.N."/>
            <person name="O'Donnell K."/>
            <person name="Stajich J.E."/>
            <person name="Bonito G."/>
        </authorList>
    </citation>
    <scope>NUCLEOTIDE SEQUENCE</scope>
    <source>
        <strain evidence="2">NVP60</strain>
    </source>
</reference>
<dbReference type="EMBL" id="JAAAIN010000625">
    <property type="protein sequence ID" value="KAG0312340.1"/>
    <property type="molecule type" value="Genomic_DNA"/>
</dbReference>
<feature type="compositionally biased region" description="Polar residues" evidence="1">
    <location>
        <begin position="69"/>
        <end position="84"/>
    </location>
</feature>
<evidence type="ECO:0000313" key="3">
    <source>
        <dbReference type="Proteomes" id="UP000823405"/>
    </source>
</evidence>
<organism evidence="2 3">
    <name type="scientific">Linnemannia gamsii</name>
    <dbReference type="NCBI Taxonomy" id="64522"/>
    <lineage>
        <taxon>Eukaryota</taxon>
        <taxon>Fungi</taxon>
        <taxon>Fungi incertae sedis</taxon>
        <taxon>Mucoromycota</taxon>
        <taxon>Mortierellomycotina</taxon>
        <taxon>Mortierellomycetes</taxon>
        <taxon>Mortierellales</taxon>
        <taxon>Mortierellaceae</taxon>
        <taxon>Linnemannia</taxon>
    </lineage>
</organism>
<name>A0A9P6R6K3_9FUNG</name>
<proteinExistence type="predicted"/>
<evidence type="ECO:0000256" key="1">
    <source>
        <dbReference type="SAM" id="MobiDB-lite"/>
    </source>
</evidence>